<evidence type="ECO:0008006" key="5">
    <source>
        <dbReference type="Google" id="ProtNLM"/>
    </source>
</evidence>
<dbReference type="Pfam" id="PF12079">
    <property type="entry name" value="DUF3558"/>
    <property type="match status" value="1"/>
</dbReference>
<dbReference type="InterPro" id="IPR024520">
    <property type="entry name" value="DUF3558"/>
</dbReference>
<feature type="signal peptide" evidence="2">
    <location>
        <begin position="1"/>
        <end position="21"/>
    </location>
</feature>
<dbReference type="AlphaFoldDB" id="A0A4Y3WLQ6"/>
<dbReference type="EMBL" id="BJNG01000016">
    <property type="protein sequence ID" value="GEC19877.1"/>
    <property type="molecule type" value="Genomic_DNA"/>
</dbReference>
<keyword evidence="4" id="KW-1185">Reference proteome</keyword>
<sequence length="194" mass="20623">MKLVWLLTFSIVLATTGCSSATVPGVGAPVESVSPVPAQGEPPRWAPSVRSPRDARGVPPCDVLSEEQIRELGFLPDTAVESINSTTQSCGWSSATDDTNPVGLEINSDSNLAALDIVHNLRETFARFEPTEVGGHPAIRADDLPDNGCALYIAIADHQGISIEYNAANRPLPDPCEIPRRMGAFILANLPPLT</sequence>
<evidence type="ECO:0000313" key="4">
    <source>
        <dbReference type="Proteomes" id="UP000320338"/>
    </source>
</evidence>
<dbReference type="PROSITE" id="PS51257">
    <property type="entry name" value="PROKAR_LIPOPROTEIN"/>
    <property type="match status" value="1"/>
</dbReference>
<accession>A0A4Y3WLQ6</accession>
<gene>
    <name evidence="3" type="ORF">PHY01_21600</name>
</gene>
<feature type="region of interest" description="Disordered" evidence="1">
    <location>
        <begin position="32"/>
        <end position="59"/>
    </location>
</feature>
<dbReference type="Proteomes" id="UP000320338">
    <property type="component" value="Unassembled WGS sequence"/>
</dbReference>
<comment type="caution">
    <text evidence="3">The sequence shown here is derived from an EMBL/GenBank/DDBJ whole genome shotgun (WGS) entry which is preliminary data.</text>
</comment>
<organism evidence="3 4">
    <name type="scientific">Pseudonocardia hydrocarbonoxydans</name>
    <dbReference type="NCBI Taxonomy" id="76726"/>
    <lineage>
        <taxon>Bacteria</taxon>
        <taxon>Bacillati</taxon>
        <taxon>Actinomycetota</taxon>
        <taxon>Actinomycetes</taxon>
        <taxon>Pseudonocardiales</taxon>
        <taxon>Pseudonocardiaceae</taxon>
        <taxon>Pseudonocardia</taxon>
    </lineage>
</organism>
<reference evidence="3 4" key="1">
    <citation type="submission" date="2019-06" db="EMBL/GenBank/DDBJ databases">
        <title>Whole genome shotgun sequence of Pseudonocardia hydrocarbonoxydans NBRC 14498.</title>
        <authorList>
            <person name="Hosoyama A."/>
            <person name="Uohara A."/>
            <person name="Ohji S."/>
            <person name="Ichikawa N."/>
        </authorList>
    </citation>
    <scope>NUCLEOTIDE SEQUENCE [LARGE SCALE GENOMIC DNA]</scope>
    <source>
        <strain evidence="3 4">NBRC 14498</strain>
    </source>
</reference>
<name>A0A4Y3WLQ6_9PSEU</name>
<evidence type="ECO:0000313" key="3">
    <source>
        <dbReference type="EMBL" id="GEC19877.1"/>
    </source>
</evidence>
<evidence type="ECO:0000256" key="1">
    <source>
        <dbReference type="SAM" id="MobiDB-lite"/>
    </source>
</evidence>
<keyword evidence="2" id="KW-0732">Signal</keyword>
<feature type="chain" id="PRO_5021400310" description="DUF3558 domain-containing protein" evidence="2">
    <location>
        <begin position="22"/>
        <end position="194"/>
    </location>
</feature>
<protein>
    <recommendedName>
        <fullName evidence="5">DUF3558 domain-containing protein</fullName>
    </recommendedName>
</protein>
<evidence type="ECO:0000256" key="2">
    <source>
        <dbReference type="SAM" id="SignalP"/>
    </source>
</evidence>
<dbReference type="OrthoDB" id="3697076at2"/>
<proteinExistence type="predicted"/>